<evidence type="ECO:0000313" key="2">
    <source>
        <dbReference type="Proteomes" id="UP000473571"/>
    </source>
</evidence>
<comment type="caution">
    <text evidence="1">The sequence shown here is derived from an EMBL/GenBank/DDBJ whole genome shotgun (WGS) entry which is preliminary data.</text>
</comment>
<dbReference type="AlphaFoldDB" id="A0A6L3NP98"/>
<dbReference type="Proteomes" id="UP000473571">
    <property type="component" value="Unassembled WGS sequence"/>
</dbReference>
<name>A0A6L3NP98_9BURK</name>
<organism evidence="1 2">
    <name type="scientific">Burkholderia territorii</name>
    <dbReference type="NCBI Taxonomy" id="1503055"/>
    <lineage>
        <taxon>Bacteria</taxon>
        <taxon>Pseudomonadati</taxon>
        <taxon>Pseudomonadota</taxon>
        <taxon>Betaproteobacteria</taxon>
        <taxon>Burkholderiales</taxon>
        <taxon>Burkholderiaceae</taxon>
        <taxon>Burkholderia</taxon>
        <taxon>Burkholderia cepacia complex</taxon>
    </lineage>
</organism>
<reference evidence="1 2" key="1">
    <citation type="submission" date="2019-09" db="EMBL/GenBank/DDBJ databases">
        <title>Draft genome sequences of 48 bacterial type strains from the CCUG.</title>
        <authorList>
            <person name="Tunovic T."/>
            <person name="Pineiro-Iglesias B."/>
            <person name="Unosson C."/>
            <person name="Inganas E."/>
            <person name="Ohlen M."/>
            <person name="Cardew S."/>
            <person name="Jensie-Markopoulos S."/>
            <person name="Salva-Serra F."/>
            <person name="Jaen-Luchoro D."/>
            <person name="Karlsson R."/>
            <person name="Svensson-Stadler L."/>
            <person name="Chun J."/>
            <person name="Moore E."/>
        </authorList>
    </citation>
    <scope>NUCLEOTIDE SEQUENCE [LARGE SCALE GENOMIC DNA]</scope>
    <source>
        <strain evidence="1 2">CCUG 65687</strain>
    </source>
</reference>
<proteinExistence type="predicted"/>
<gene>
    <name evidence="1" type="ORF">F7R13_01010</name>
</gene>
<dbReference type="RefSeq" id="WP_151002959.1">
    <property type="nucleotide sequence ID" value="NZ_CABVPO010000010.1"/>
</dbReference>
<sequence length="376" mass="42160">MSHPMRVKVGVTIFLRTGQQSIWENGIFQNVYFLAMLLRRSPLVDEVYLVNGGDGSPAEAASFLALSPAPVIDLDTAREKLDVVIELSAQLNPDWARSFRDRGGRVIGMRVANDYVIDIERMMFGKPHGLSLSGTPYSAVWTLPAFEKTCTGYYEAGSRARVQAMQHLWSPVLLEQSMKGVDVDRTLDYVPGRARWRIAVLEPNICMVKTAHLAMLIADVAHRQDPEFIDYLRVFNAMTLKEDPAFVGFALGLDLTRQGRASFEPRLPVYDILPAQADAIVSHQWENAQNYLYYEALHGGFPLIHNSTLLGHCGYRYDGFDCRQGALALRRAFAEHDLRLEDYRRTARAFLASLDPELPANVEQYTAAIESVFSGG</sequence>
<dbReference type="EMBL" id="VZOL01000004">
    <property type="protein sequence ID" value="KAB0686344.1"/>
    <property type="molecule type" value="Genomic_DNA"/>
</dbReference>
<dbReference type="Pfam" id="PF10933">
    <property type="entry name" value="DUF2827"/>
    <property type="match status" value="1"/>
</dbReference>
<accession>A0A6L3NP98</accession>
<evidence type="ECO:0000313" key="1">
    <source>
        <dbReference type="EMBL" id="KAB0686344.1"/>
    </source>
</evidence>
<protein>
    <submittedName>
        <fullName evidence="1">DUF2827 domain-containing protein</fullName>
    </submittedName>
</protein>
<dbReference type="InterPro" id="IPR021234">
    <property type="entry name" value="DUF2827"/>
</dbReference>